<dbReference type="Gene3D" id="1.20.1250.20">
    <property type="entry name" value="MFS general substrate transporter like domains"/>
    <property type="match status" value="1"/>
</dbReference>
<proteinExistence type="predicted"/>
<name>A0A093V3P6_TALMA</name>
<dbReference type="InterPro" id="IPR036259">
    <property type="entry name" value="MFS_trans_sf"/>
</dbReference>
<evidence type="ECO:0000313" key="1">
    <source>
        <dbReference type="EMBL" id="KFX46805.1"/>
    </source>
</evidence>
<reference key="1">
    <citation type="journal article" date="2014" name="PLoS Genet.">
        <title>Signature Gene Expression Reveals Novel Clues to the Molecular Mechanisms of Dimorphic Transition in Penicillium marneffei.</title>
        <authorList>
            <person name="Yang E."/>
            <person name="Wang G."/>
            <person name="Cai J."/>
            <person name="Woo P.C."/>
            <person name="Lau S.K."/>
            <person name="Yuen K.-Y."/>
            <person name="Chow W.-N."/>
            <person name="Lin X."/>
        </authorList>
    </citation>
    <scope>NUCLEOTIDE SEQUENCE [LARGE SCALE GENOMIC DNA]</scope>
    <source>
        <strain>PM1</strain>
    </source>
</reference>
<accession>A0A093V3P6</accession>
<organism evidence="1">
    <name type="scientific">Talaromyces marneffei PM1</name>
    <dbReference type="NCBI Taxonomy" id="1077442"/>
    <lineage>
        <taxon>Eukaryota</taxon>
        <taxon>Fungi</taxon>
        <taxon>Dikarya</taxon>
        <taxon>Ascomycota</taxon>
        <taxon>Pezizomycotina</taxon>
        <taxon>Eurotiomycetes</taxon>
        <taxon>Eurotiomycetidae</taxon>
        <taxon>Eurotiales</taxon>
        <taxon>Trichocomaceae</taxon>
        <taxon>Talaromyces</taxon>
        <taxon>Talaromyces sect. Talaromyces</taxon>
    </lineage>
</organism>
<feature type="non-terminal residue" evidence="1">
    <location>
        <position position="1"/>
    </location>
</feature>
<dbReference type="AlphaFoldDB" id="A0A093V3P6"/>
<evidence type="ECO:0008006" key="2">
    <source>
        <dbReference type="Google" id="ProtNLM"/>
    </source>
</evidence>
<dbReference type="HOGENOM" id="CLU_2339352_0_0_1"/>
<protein>
    <recommendedName>
        <fullName evidence="2">Major facilitator superfamily (MFS) profile domain-containing protein</fullName>
    </recommendedName>
</protein>
<sequence length="98" mass="10420">SATRFDGGACSLLPAIQWPFVSASQYGTLFAQVLNTANPFSVTLGTDAIDIGGILCSIFLADRLGRKPRLIIPASFGLLLSLHHSRSGIHRPLQTPTS</sequence>
<reference evidence="1" key="2">
    <citation type="journal article" date="2014" name="PLoS Genet.">
        <title>Signature gene expression reveals novel clues to the molecular mechanisms of dimorphic transition in Penicillium marneffei.</title>
        <authorList>
            <person name="Yang E."/>
            <person name="Wang G."/>
            <person name="Cai J."/>
            <person name="Woo P.C."/>
            <person name="Lau S.K."/>
            <person name="Yuen K.-Y."/>
            <person name="Chow W.-N."/>
            <person name="Lin X."/>
        </authorList>
    </citation>
    <scope>NUCLEOTIDE SEQUENCE</scope>
    <source>
        <strain evidence="1">PM1</strain>
    </source>
</reference>
<gene>
    <name evidence="1" type="ORF">GQ26_0170810</name>
</gene>
<dbReference type="EMBL" id="JPOX01000017">
    <property type="protein sequence ID" value="KFX46805.1"/>
    <property type="molecule type" value="Genomic_DNA"/>
</dbReference>
<comment type="caution">
    <text evidence="1">The sequence shown here is derived from an EMBL/GenBank/DDBJ whole genome shotgun (WGS) entry which is preliminary data.</text>
</comment>